<gene>
    <name evidence="3" type="ORF">ATN07_34345</name>
</gene>
<evidence type="ECO:0000259" key="2">
    <source>
        <dbReference type="Pfam" id="PF01551"/>
    </source>
</evidence>
<dbReference type="InterPro" id="IPR050570">
    <property type="entry name" value="Cell_wall_metabolism_enzyme"/>
</dbReference>
<dbReference type="InterPro" id="IPR011055">
    <property type="entry name" value="Dup_hybrid_motif"/>
</dbReference>
<accession>A0A160LKJ5</accession>
<dbReference type="RefSeq" id="WP_000473938.1">
    <property type="nucleotide sequence ID" value="NZ_CP013280.1"/>
</dbReference>
<keyword evidence="1" id="KW-0732">Signal</keyword>
<dbReference type="AlphaFoldDB" id="A0A160LKJ5"/>
<dbReference type="InterPro" id="IPR016047">
    <property type="entry name" value="M23ase_b-sheet_dom"/>
</dbReference>
<proteinExistence type="predicted"/>
<geneLocation type="plasmid" evidence="3">
    <name>pAM65-52-5-100K</name>
</geneLocation>
<sequence length="188" mass="20772">MFKKMIVSTLATGLLFSVSGNAFAESPDYDSVKSEINTAVKESEFKDIAKMPIDMKKVTSTDPYNLDEKKGRVHKGFDFAAPQGTRIDAVQSGKVVFAGFGSKDNGFTSYGNVVVVEHTYNKKKLYTLYAHMSKMSVKKDETVEAGQKIGEVGKTGQATGNHLHLEVRTDKLHGERVDPTKYLPPFKK</sequence>
<dbReference type="GO" id="GO:0004222">
    <property type="term" value="F:metalloendopeptidase activity"/>
    <property type="evidence" value="ECO:0007669"/>
    <property type="project" value="TreeGrafter"/>
</dbReference>
<feature type="signal peptide" evidence="1">
    <location>
        <begin position="1"/>
        <end position="24"/>
    </location>
</feature>
<organism evidence="3">
    <name type="scientific">Bacillus thuringiensis subsp. israelensis</name>
    <dbReference type="NCBI Taxonomy" id="1430"/>
    <lineage>
        <taxon>Bacteria</taxon>
        <taxon>Bacillati</taxon>
        <taxon>Bacillota</taxon>
        <taxon>Bacilli</taxon>
        <taxon>Bacillales</taxon>
        <taxon>Bacillaceae</taxon>
        <taxon>Bacillus</taxon>
        <taxon>Bacillus cereus group</taxon>
    </lineage>
</organism>
<dbReference type="EMBL" id="CP013280">
    <property type="protein sequence ID" value="AND28786.1"/>
    <property type="molecule type" value="Genomic_DNA"/>
</dbReference>
<evidence type="ECO:0000313" key="3">
    <source>
        <dbReference type="EMBL" id="AND28786.1"/>
    </source>
</evidence>
<feature type="domain" description="M23ase beta-sheet core" evidence="2">
    <location>
        <begin position="73"/>
        <end position="179"/>
    </location>
</feature>
<dbReference type="CDD" id="cd12797">
    <property type="entry name" value="M23_peptidase"/>
    <property type="match status" value="1"/>
</dbReference>
<dbReference type="PANTHER" id="PTHR21666:SF270">
    <property type="entry name" value="MUREIN HYDROLASE ACTIVATOR ENVC"/>
    <property type="match status" value="1"/>
</dbReference>
<reference evidence="3" key="1">
    <citation type="journal article" date="2017" name="Res. Microbiol.">
        <title>Comparative genomics of extrachromosomal elements in Bacillus thuringiensis subsp. israelensis.</title>
        <authorList>
            <person name="Bolotin A."/>
            <person name="Gillis A."/>
            <person name="Sanchis V."/>
            <person name="Nielsen-LeRoux C."/>
            <person name="Mahillon J."/>
            <person name="Lereclus D."/>
            <person name="Sorokin A."/>
        </authorList>
    </citation>
    <scope>NUCLEOTIDE SEQUENCE</scope>
    <source>
        <strain evidence="3">AM65-52</strain>
        <plasmid evidence="3">pAM65-52-5-100K</plasmid>
    </source>
</reference>
<dbReference type="SUPFAM" id="SSF51261">
    <property type="entry name" value="Duplicated hybrid motif"/>
    <property type="match status" value="1"/>
</dbReference>
<evidence type="ECO:0000256" key="1">
    <source>
        <dbReference type="SAM" id="SignalP"/>
    </source>
</evidence>
<dbReference type="Pfam" id="PF01551">
    <property type="entry name" value="Peptidase_M23"/>
    <property type="match status" value="1"/>
</dbReference>
<protein>
    <submittedName>
        <fullName evidence="3">Peptidase M23</fullName>
    </submittedName>
</protein>
<name>A0A160LKJ5_BACTI</name>
<dbReference type="PANTHER" id="PTHR21666">
    <property type="entry name" value="PEPTIDASE-RELATED"/>
    <property type="match status" value="1"/>
</dbReference>
<feature type="chain" id="PRO_5041044652" evidence="1">
    <location>
        <begin position="25"/>
        <end position="188"/>
    </location>
</feature>
<dbReference type="Gene3D" id="2.70.70.10">
    <property type="entry name" value="Glucose Permease (Domain IIA)"/>
    <property type="match status" value="1"/>
</dbReference>
<keyword evidence="3" id="KW-0614">Plasmid</keyword>